<keyword evidence="2" id="KW-1185">Reference proteome</keyword>
<sequence length="179" mass="20845">MRGKKRKFLIGAIILFSLLIVYLISYKYMIVPYQIKELNDNMVINGIPYKIGDKMDNLDLDILRHNGWEEITTDDNSILYHNDAIGSVNFDGFPDLSDDFKFILFRSWKDNFSIFGIEVGSNVSEAQTILKKRGYKEEYDTTFVKGRISISFPSENDGKIAMLEIFLRSSDWFYKGNYK</sequence>
<evidence type="ECO:0000313" key="2">
    <source>
        <dbReference type="Proteomes" id="UP000515561"/>
    </source>
</evidence>
<dbReference type="EMBL" id="AP023367">
    <property type="protein sequence ID" value="BCJ94385.1"/>
    <property type="molecule type" value="Genomic_DNA"/>
</dbReference>
<organism evidence="1 2">
    <name type="scientific">Anaerocolumna cellulosilytica</name>
    <dbReference type="NCBI Taxonomy" id="433286"/>
    <lineage>
        <taxon>Bacteria</taxon>
        <taxon>Bacillati</taxon>
        <taxon>Bacillota</taxon>
        <taxon>Clostridia</taxon>
        <taxon>Lachnospirales</taxon>
        <taxon>Lachnospiraceae</taxon>
        <taxon>Anaerocolumna</taxon>
    </lineage>
</organism>
<gene>
    <name evidence="1" type="ORF">acsn021_19540</name>
</gene>
<reference evidence="1 2" key="1">
    <citation type="journal article" date="2016" name="Int. J. Syst. Evol. Microbiol.">
        <title>Descriptions of Anaerotaenia torta gen. nov., sp. nov. and Anaerocolumna cellulosilytica gen. nov., sp. nov. isolated from a methanogenic reactor of cattle waste.</title>
        <authorList>
            <person name="Uek A."/>
            <person name="Ohtaki Y."/>
            <person name="Kaku N."/>
            <person name="Ueki K."/>
        </authorList>
    </citation>
    <scope>NUCLEOTIDE SEQUENCE [LARGE SCALE GENOMIC DNA]</scope>
    <source>
        <strain evidence="1 2">SN021</strain>
    </source>
</reference>
<accession>A0A6S6R4M0</accession>
<name>A0A6S6R4M0_9FIRM</name>
<proteinExistence type="predicted"/>
<dbReference type="RefSeq" id="WP_184090997.1">
    <property type="nucleotide sequence ID" value="NZ_AP023367.1"/>
</dbReference>
<protein>
    <submittedName>
        <fullName evidence="1">Uncharacterized protein</fullName>
    </submittedName>
</protein>
<dbReference type="AlphaFoldDB" id="A0A6S6R4M0"/>
<dbReference type="KEGG" id="acel:acsn021_19540"/>
<evidence type="ECO:0000313" key="1">
    <source>
        <dbReference type="EMBL" id="BCJ94385.1"/>
    </source>
</evidence>
<dbReference type="Proteomes" id="UP000515561">
    <property type="component" value="Chromosome"/>
</dbReference>